<protein>
    <submittedName>
        <fullName evidence="1">Uncharacterized protein</fullName>
    </submittedName>
</protein>
<keyword evidence="2" id="KW-1185">Reference proteome</keyword>
<proteinExistence type="predicted"/>
<name>A0A7N0TND7_KALFE</name>
<dbReference type="Gramene" id="Kaladp0040s0381.1.v1.1">
    <property type="protein sequence ID" value="Kaladp0040s0381.1.v1.1.CDS.1"/>
    <property type="gene ID" value="Kaladp0040s0381.v1.1"/>
</dbReference>
<reference evidence="1" key="1">
    <citation type="submission" date="2021-01" db="UniProtKB">
        <authorList>
            <consortium name="EnsemblPlants"/>
        </authorList>
    </citation>
    <scope>IDENTIFICATION</scope>
</reference>
<dbReference type="AlphaFoldDB" id="A0A7N0TND7"/>
<organism evidence="1 2">
    <name type="scientific">Kalanchoe fedtschenkoi</name>
    <name type="common">Lavender scallops</name>
    <name type="synonym">South American air plant</name>
    <dbReference type="NCBI Taxonomy" id="63787"/>
    <lineage>
        <taxon>Eukaryota</taxon>
        <taxon>Viridiplantae</taxon>
        <taxon>Streptophyta</taxon>
        <taxon>Embryophyta</taxon>
        <taxon>Tracheophyta</taxon>
        <taxon>Spermatophyta</taxon>
        <taxon>Magnoliopsida</taxon>
        <taxon>eudicotyledons</taxon>
        <taxon>Gunneridae</taxon>
        <taxon>Pentapetalae</taxon>
        <taxon>Saxifragales</taxon>
        <taxon>Crassulaceae</taxon>
        <taxon>Kalanchoe</taxon>
    </lineage>
</organism>
<evidence type="ECO:0000313" key="1">
    <source>
        <dbReference type="EnsemblPlants" id="Kaladp0040s0381.1.v1.1.CDS.1"/>
    </source>
</evidence>
<evidence type="ECO:0000313" key="2">
    <source>
        <dbReference type="Proteomes" id="UP000594263"/>
    </source>
</evidence>
<accession>A0A7N0TND7</accession>
<sequence>MISQGDGDVAQKLIKRSFPRLRCRISGWCSGSRRCCPATPQAGGSAAMASAEVWPRDEPSKVEMHDCISGGEIELIWVRQISDW</sequence>
<dbReference type="EnsemblPlants" id="Kaladp0040s0381.1.v1.1">
    <property type="protein sequence ID" value="Kaladp0040s0381.1.v1.1.CDS.1"/>
    <property type="gene ID" value="Kaladp0040s0381.v1.1"/>
</dbReference>
<dbReference type="Proteomes" id="UP000594263">
    <property type="component" value="Unplaced"/>
</dbReference>